<evidence type="ECO:0000256" key="2">
    <source>
        <dbReference type="ARBA" id="ARBA00023315"/>
    </source>
</evidence>
<dbReference type="InterPro" id="IPR050680">
    <property type="entry name" value="YpeA/RimI_acetyltransf"/>
</dbReference>
<protein>
    <submittedName>
        <fullName evidence="5">GNAT family N-acetyltransferase</fullName>
    </submittedName>
</protein>
<name>A0AAW9QN69_9CHRO</name>
<dbReference type="PANTHER" id="PTHR43420:SF47">
    <property type="entry name" value="N-ACETYLTRANSFERASE DOMAIN-CONTAINING PROTEIN"/>
    <property type="match status" value="1"/>
</dbReference>
<evidence type="ECO:0000313" key="6">
    <source>
        <dbReference type="Proteomes" id="UP001328733"/>
    </source>
</evidence>
<evidence type="ECO:0000256" key="3">
    <source>
        <dbReference type="SAM" id="MobiDB-lite"/>
    </source>
</evidence>
<accession>A0AAW9QN69</accession>
<gene>
    <name evidence="5" type="ORF">V0288_03540</name>
</gene>
<evidence type="ECO:0000313" key="5">
    <source>
        <dbReference type="EMBL" id="MEG3436181.1"/>
    </source>
</evidence>
<dbReference type="PANTHER" id="PTHR43420">
    <property type="entry name" value="ACETYLTRANSFERASE"/>
    <property type="match status" value="1"/>
</dbReference>
<reference evidence="5 6" key="1">
    <citation type="submission" date="2024-01" db="EMBL/GenBank/DDBJ databases">
        <title>Genomic insights into the taxonomy and metabolism of the cyanobacterium Pannus brasiliensis CCIBt3594.</title>
        <authorList>
            <person name="Machado M."/>
            <person name="Botero N.B."/>
            <person name="Andreote A.P.D."/>
            <person name="Feitosa A.M.T."/>
            <person name="Popin R."/>
            <person name="Sivonen K."/>
            <person name="Fiore M.F."/>
        </authorList>
    </citation>
    <scope>NUCLEOTIDE SEQUENCE [LARGE SCALE GENOMIC DNA]</scope>
    <source>
        <strain evidence="5 6">CCIBt3594</strain>
    </source>
</reference>
<dbReference type="Pfam" id="PF13508">
    <property type="entry name" value="Acetyltransf_7"/>
    <property type="match status" value="1"/>
</dbReference>
<dbReference type="CDD" id="cd04301">
    <property type="entry name" value="NAT_SF"/>
    <property type="match status" value="1"/>
</dbReference>
<dbReference type="Proteomes" id="UP001328733">
    <property type="component" value="Unassembled WGS sequence"/>
</dbReference>
<evidence type="ECO:0000256" key="1">
    <source>
        <dbReference type="ARBA" id="ARBA00022679"/>
    </source>
</evidence>
<organism evidence="5 6">
    <name type="scientific">Pannus brasiliensis CCIBt3594</name>
    <dbReference type="NCBI Taxonomy" id="1427578"/>
    <lineage>
        <taxon>Bacteria</taxon>
        <taxon>Bacillati</taxon>
        <taxon>Cyanobacteriota</taxon>
        <taxon>Cyanophyceae</taxon>
        <taxon>Oscillatoriophycideae</taxon>
        <taxon>Chroococcales</taxon>
        <taxon>Microcystaceae</taxon>
        <taxon>Pannus</taxon>
    </lineage>
</organism>
<comment type="caution">
    <text evidence="5">The sequence shown here is derived from an EMBL/GenBank/DDBJ whole genome shotgun (WGS) entry which is preliminary data.</text>
</comment>
<evidence type="ECO:0000259" key="4">
    <source>
        <dbReference type="PROSITE" id="PS51186"/>
    </source>
</evidence>
<dbReference type="InterPro" id="IPR000182">
    <property type="entry name" value="GNAT_dom"/>
</dbReference>
<keyword evidence="6" id="KW-1185">Reference proteome</keyword>
<dbReference type="SUPFAM" id="SSF55729">
    <property type="entry name" value="Acyl-CoA N-acyltransferases (Nat)"/>
    <property type="match status" value="1"/>
</dbReference>
<dbReference type="PROSITE" id="PS51186">
    <property type="entry name" value="GNAT"/>
    <property type="match status" value="1"/>
</dbReference>
<feature type="region of interest" description="Disordered" evidence="3">
    <location>
        <begin position="1"/>
        <end position="24"/>
    </location>
</feature>
<dbReference type="Gene3D" id="3.40.630.30">
    <property type="match status" value="1"/>
</dbReference>
<proteinExistence type="predicted"/>
<keyword evidence="1" id="KW-0808">Transferase</keyword>
<feature type="domain" description="N-acetyltransferase" evidence="4">
    <location>
        <begin position="49"/>
        <end position="215"/>
    </location>
</feature>
<sequence>MKGFQFPTESHPLPEAASGETRSAWREKDNFQPKLLPKSLQFSRGCSPAIIREATLNDLRPLYKLYKIVARFNRGNLTQEEEEITLEYVSEMLNEGLERGLVLVIEEGGEIVGYLKAFTSRFKCLAHVLTNATMMVHPEWQGKGYGGQLIDAYLREITANMPHILRFELLPHQSNPRAIEFYERHGFARESIASQKIRKPRGNFDSEVTLVWFNPNFSEEGLKRYHAFLSRPIP</sequence>
<keyword evidence="2" id="KW-0012">Acyltransferase</keyword>
<dbReference type="RefSeq" id="WP_332863637.1">
    <property type="nucleotide sequence ID" value="NZ_JBAFSM010000004.1"/>
</dbReference>
<dbReference type="EMBL" id="JBAFSM010000004">
    <property type="protein sequence ID" value="MEG3436181.1"/>
    <property type="molecule type" value="Genomic_DNA"/>
</dbReference>
<dbReference type="GO" id="GO:0016747">
    <property type="term" value="F:acyltransferase activity, transferring groups other than amino-acyl groups"/>
    <property type="evidence" value="ECO:0007669"/>
    <property type="project" value="InterPro"/>
</dbReference>
<dbReference type="InterPro" id="IPR016181">
    <property type="entry name" value="Acyl_CoA_acyltransferase"/>
</dbReference>
<dbReference type="AlphaFoldDB" id="A0AAW9QN69"/>